<sequence>MVLYLSGLAILSVLVLVVLFTRFVKLAHSGEKISHMKIWVTMSWTFLLLLIGSTGGAIFVVAKSHVAVPAQQETTSRKVANKSQVQQPKLTFSPSNPIIYMQSVPVKFKLSANTNLKIVAHYSKLTYKEFKAAKDSQTVTYDFNEPSEFDLVATRGSKKLVKHITITKPTESSSSSVTNKMSSADTKTTTN</sequence>
<name>A0A0A1GWP6_9LACO</name>
<evidence type="ECO:0000256" key="2">
    <source>
        <dbReference type="SAM" id="Phobius"/>
    </source>
</evidence>
<evidence type="ECO:0000256" key="1">
    <source>
        <dbReference type="SAM" id="MobiDB-lite"/>
    </source>
</evidence>
<gene>
    <name evidence="3" type="ORF">LOOC260_102480</name>
</gene>
<keyword evidence="2" id="KW-1133">Transmembrane helix</keyword>
<feature type="transmembrane region" description="Helical" evidence="2">
    <location>
        <begin position="6"/>
        <end position="24"/>
    </location>
</feature>
<reference evidence="3 4" key="1">
    <citation type="submission" date="2014-11" db="EMBL/GenBank/DDBJ databases">
        <title>Complete genome sequence and analysis of Lactobacillus hokkaidonensis LOOC260T.</title>
        <authorList>
            <person name="Tanizawa Y."/>
            <person name="Tohno M."/>
            <person name="Kaminuma E."/>
            <person name="Nakamura Y."/>
            <person name="Arita M."/>
        </authorList>
    </citation>
    <scope>NUCLEOTIDE SEQUENCE [LARGE SCALE GENOMIC DNA]</scope>
    <source>
        <strain evidence="3 4">LOOC260</strain>
    </source>
</reference>
<organism evidence="3 4">
    <name type="scientific">Paucilactobacillus hokkaidonensis JCM 18461</name>
    <dbReference type="NCBI Taxonomy" id="1291742"/>
    <lineage>
        <taxon>Bacteria</taxon>
        <taxon>Bacillati</taxon>
        <taxon>Bacillota</taxon>
        <taxon>Bacilli</taxon>
        <taxon>Lactobacillales</taxon>
        <taxon>Lactobacillaceae</taxon>
        <taxon>Paucilactobacillus</taxon>
    </lineage>
</organism>
<dbReference type="AlphaFoldDB" id="A0A0A1GWP6"/>
<keyword evidence="2" id="KW-0812">Transmembrane</keyword>
<protein>
    <submittedName>
        <fullName evidence="3">Uncharacterized protein</fullName>
    </submittedName>
</protein>
<dbReference type="HOGENOM" id="CLU_1419862_0_0_9"/>
<evidence type="ECO:0000313" key="3">
    <source>
        <dbReference type="EMBL" id="BAP84826.1"/>
    </source>
</evidence>
<keyword evidence="2" id="KW-0472">Membrane</keyword>
<dbReference type="KEGG" id="lho:LOOC260_102480"/>
<dbReference type="Proteomes" id="UP000031620">
    <property type="component" value="Chromosome"/>
</dbReference>
<feature type="region of interest" description="Disordered" evidence="1">
    <location>
        <begin position="168"/>
        <end position="191"/>
    </location>
</feature>
<feature type="transmembrane region" description="Helical" evidence="2">
    <location>
        <begin position="36"/>
        <end position="62"/>
    </location>
</feature>
<dbReference type="EMBL" id="AP014680">
    <property type="protein sequence ID" value="BAP84826.1"/>
    <property type="molecule type" value="Genomic_DNA"/>
</dbReference>
<dbReference type="RefSeq" id="WP_041092338.1">
    <property type="nucleotide sequence ID" value="NZ_AP014680.1"/>
</dbReference>
<accession>A0A0A1GWP6</accession>
<dbReference type="STRING" id="1291742.LOOC260_102480"/>
<evidence type="ECO:0000313" key="4">
    <source>
        <dbReference type="Proteomes" id="UP000031620"/>
    </source>
</evidence>
<proteinExistence type="predicted"/>
<feature type="compositionally biased region" description="Low complexity" evidence="1">
    <location>
        <begin position="172"/>
        <end position="183"/>
    </location>
</feature>